<comment type="similarity">
    <text evidence="2">Belongs to the histidine acid phosphatase family.</text>
</comment>
<evidence type="ECO:0000256" key="3">
    <source>
        <dbReference type="SAM" id="Phobius"/>
    </source>
</evidence>
<keyword evidence="3" id="KW-1133">Transmembrane helix</keyword>
<keyword evidence="3" id="KW-0472">Membrane</keyword>
<dbReference type="InterPro" id="IPR029033">
    <property type="entry name" value="His_PPase_superfam"/>
</dbReference>
<accession>A0A016V113</accession>
<dbReference type="InterPro" id="IPR000560">
    <property type="entry name" value="His_Pase_clade-2"/>
</dbReference>
<dbReference type="InterPro" id="IPR033379">
    <property type="entry name" value="Acid_Pase_AS"/>
</dbReference>
<evidence type="ECO:0000313" key="6">
    <source>
        <dbReference type="Proteomes" id="UP000024635"/>
    </source>
</evidence>
<dbReference type="InterPro" id="IPR050645">
    <property type="entry name" value="Histidine_acid_phosphatase"/>
</dbReference>
<dbReference type="Gene3D" id="3.40.50.1240">
    <property type="entry name" value="Phosphoglycerate mutase-like"/>
    <property type="match status" value="1"/>
</dbReference>
<name>A0A016V113_9BILA</name>
<evidence type="ECO:0000256" key="4">
    <source>
        <dbReference type="SAM" id="SignalP"/>
    </source>
</evidence>
<reference evidence="6" key="1">
    <citation type="journal article" date="2015" name="Nat. Genet.">
        <title>The genome and transcriptome of the zoonotic hookworm Ancylostoma ceylanicum identify infection-specific gene families.</title>
        <authorList>
            <person name="Schwarz E.M."/>
            <person name="Hu Y."/>
            <person name="Antoshechkin I."/>
            <person name="Miller M.M."/>
            <person name="Sternberg P.W."/>
            <person name="Aroian R.V."/>
        </authorList>
    </citation>
    <scope>NUCLEOTIDE SEQUENCE</scope>
    <source>
        <strain evidence="6">HY135</strain>
    </source>
</reference>
<dbReference type="OrthoDB" id="5821688at2759"/>
<sequence length="430" mass="48763">MLVGACLLLLLPDLVQSKGDVQVERMAEAWQAPLEANTTTLVYVQVAWRHGDRTPATPVPFSGADSWSEGLGELTKKGIAQQYRLGKWLRARYGKFLGDRFDRHEVFVRSSDYNRTLMSAQANMAGLFPPSKSEIWETGLAWQPVPVHSIPKSIDKELYEDIACPTASAEFRKVWKSGVVSKMELENEDLILFLREHSQIPNFQFYMLWMIYDNLFCMLQHNDTHVWPPWMNSSLFSRVQKLYDASSRMKYHTEVLRRLRGGPLLKDVIDRFVAKRNGDLGDRPKLYAYSAHDTTLAAMLSTLGIYPAEFPRYATAVLLELHSRDGELVIEVYHKNMTDVDSVYRYSIPGCPDPCTLDALRSTVEKYLPNDWTAECGLAGPDALNYMISTAVFACTTVLLAGFIALDVTLKRRHRSSFASDPLMVDDDEA</sequence>
<keyword evidence="3" id="KW-0812">Transmembrane</keyword>
<proteinExistence type="inferred from homology"/>
<feature type="signal peptide" evidence="4">
    <location>
        <begin position="1"/>
        <end position="17"/>
    </location>
</feature>
<organism evidence="5 6">
    <name type="scientific">Ancylostoma ceylanicum</name>
    <dbReference type="NCBI Taxonomy" id="53326"/>
    <lineage>
        <taxon>Eukaryota</taxon>
        <taxon>Metazoa</taxon>
        <taxon>Ecdysozoa</taxon>
        <taxon>Nematoda</taxon>
        <taxon>Chromadorea</taxon>
        <taxon>Rhabditida</taxon>
        <taxon>Rhabditina</taxon>
        <taxon>Rhabditomorpha</taxon>
        <taxon>Strongyloidea</taxon>
        <taxon>Ancylostomatidae</taxon>
        <taxon>Ancylostomatinae</taxon>
        <taxon>Ancylostoma</taxon>
    </lineage>
</organism>
<feature type="chain" id="PRO_5001489512" description="Histidine acid phosphatase" evidence="4">
    <location>
        <begin position="18"/>
        <end position="430"/>
    </location>
</feature>
<dbReference type="PROSITE" id="PS00778">
    <property type="entry name" value="HIS_ACID_PHOSPHAT_2"/>
    <property type="match status" value="1"/>
</dbReference>
<protein>
    <recommendedName>
        <fullName evidence="7">Histidine acid phosphatase</fullName>
    </recommendedName>
</protein>
<dbReference type="AlphaFoldDB" id="A0A016V113"/>
<feature type="transmembrane region" description="Helical" evidence="3">
    <location>
        <begin position="386"/>
        <end position="406"/>
    </location>
</feature>
<dbReference type="STRING" id="53326.A0A016V113"/>
<evidence type="ECO:0000313" key="5">
    <source>
        <dbReference type="EMBL" id="EYC21110.1"/>
    </source>
</evidence>
<dbReference type="Proteomes" id="UP000024635">
    <property type="component" value="Unassembled WGS sequence"/>
</dbReference>
<keyword evidence="6" id="KW-1185">Reference proteome</keyword>
<evidence type="ECO:0000256" key="1">
    <source>
        <dbReference type="ARBA" id="ARBA00000032"/>
    </source>
</evidence>
<comment type="caution">
    <text evidence="5">The sequence shown here is derived from an EMBL/GenBank/DDBJ whole genome shotgun (WGS) entry which is preliminary data.</text>
</comment>
<dbReference type="SUPFAM" id="SSF53254">
    <property type="entry name" value="Phosphoglycerate mutase-like"/>
    <property type="match status" value="1"/>
</dbReference>
<dbReference type="Pfam" id="PF00328">
    <property type="entry name" value="His_Phos_2"/>
    <property type="match status" value="1"/>
</dbReference>
<gene>
    <name evidence="5" type="primary">Acey_s0020.g227</name>
    <name evidence="5" type="synonym">Acey-pho-5</name>
    <name evidence="5" type="ORF">Y032_0020g227</name>
</gene>
<dbReference type="CDD" id="cd07061">
    <property type="entry name" value="HP_HAP_like"/>
    <property type="match status" value="1"/>
</dbReference>
<evidence type="ECO:0000256" key="2">
    <source>
        <dbReference type="ARBA" id="ARBA00005375"/>
    </source>
</evidence>
<dbReference type="PANTHER" id="PTHR11567:SF210">
    <property type="entry name" value="ACID PHOSPHATASE 5-RELATED"/>
    <property type="match status" value="1"/>
</dbReference>
<evidence type="ECO:0008006" key="7">
    <source>
        <dbReference type="Google" id="ProtNLM"/>
    </source>
</evidence>
<keyword evidence="4" id="KW-0732">Signal</keyword>
<comment type="catalytic activity">
    <reaction evidence="1">
        <text>a phosphate monoester + H2O = an alcohol + phosphate</text>
        <dbReference type="Rhea" id="RHEA:15017"/>
        <dbReference type="ChEBI" id="CHEBI:15377"/>
        <dbReference type="ChEBI" id="CHEBI:30879"/>
        <dbReference type="ChEBI" id="CHEBI:43474"/>
        <dbReference type="ChEBI" id="CHEBI:67140"/>
        <dbReference type="EC" id="3.1.3.2"/>
    </reaction>
</comment>
<dbReference type="GO" id="GO:0003993">
    <property type="term" value="F:acid phosphatase activity"/>
    <property type="evidence" value="ECO:0007669"/>
    <property type="project" value="UniProtKB-EC"/>
</dbReference>
<dbReference type="EMBL" id="JARK01001356">
    <property type="protein sequence ID" value="EYC21110.1"/>
    <property type="molecule type" value="Genomic_DNA"/>
</dbReference>
<dbReference type="PANTHER" id="PTHR11567">
    <property type="entry name" value="ACID PHOSPHATASE-RELATED"/>
    <property type="match status" value="1"/>
</dbReference>